<evidence type="ECO:0000313" key="11">
    <source>
        <dbReference type="Proteomes" id="UP000001784"/>
    </source>
</evidence>
<dbReference type="Proteomes" id="UP000001784">
    <property type="component" value="Chromosome"/>
</dbReference>
<evidence type="ECO:0000256" key="5">
    <source>
        <dbReference type="PIRSR" id="PIRSR639383-2"/>
    </source>
</evidence>
<dbReference type="InterPro" id="IPR019808">
    <property type="entry name" value="Histidine_triad_CS"/>
</dbReference>
<dbReference type="EMBL" id="CP000478">
    <property type="protein sequence ID" value="ABK17129.1"/>
    <property type="molecule type" value="Genomic_DNA"/>
</dbReference>
<keyword evidence="11" id="KW-1185">Reference proteome</keyword>
<reference evidence="10 11" key="1">
    <citation type="submission" date="2006-10" db="EMBL/GenBank/DDBJ databases">
        <title>Complete sequence of Syntrophobacter fumaroxidans MPOB.</title>
        <authorList>
            <consortium name="US DOE Joint Genome Institute"/>
            <person name="Copeland A."/>
            <person name="Lucas S."/>
            <person name="Lapidus A."/>
            <person name="Barry K."/>
            <person name="Detter J.C."/>
            <person name="Glavina del Rio T."/>
            <person name="Hammon N."/>
            <person name="Israni S."/>
            <person name="Pitluck S."/>
            <person name="Goltsman E.G."/>
            <person name="Martinez M."/>
            <person name="Schmutz J."/>
            <person name="Larimer F."/>
            <person name="Land M."/>
            <person name="Hauser L."/>
            <person name="Kyrpides N."/>
            <person name="Kim E."/>
            <person name="Boone D.R."/>
            <person name="Brockman F."/>
            <person name="Culley D."/>
            <person name="Ferry J."/>
            <person name="Gunsalus R."/>
            <person name="McInerney M.J."/>
            <person name="Morrison M."/>
            <person name="Plugge C."/>
            <person name="Rohlin L."/>
            <person name="Scholten J."/>
            <person name="Sieber J."/>
            <person name="Stams A.J.M."/>
            <person name="Worm P."/>
            <person name="Henstra A.M."/>
            <person name="Richardson P."/>
        </authorList>
    </citation>
    <scope>NUCLEOTIDE SEQUENCE [LARGE SCALE GENOMIC DNA]</scope>
    <source>
        <strain evidence="11">DSM 10017 / MPOB</strain>
    </source>
</reference>
<dbReference type="SMART" id="SM00487">
    <property type="entry name" value="DEXDc"/>
    <property type="match status" value="1"/>
</dbReference>
<dbReference type="Pfam" id="PF01230">
    <property type="entry name" value="HIT"/>
    <property type="match status" value="1"/>
</dbReference>
<feature type="domain" description="HIT" evidence="7">
    <location>
        <begin position="4"/>
        <end position="110"/>
    </location>
</feature>
<organism evidence="10 11">
    <name type="scientific">Syntrophobacter fumaroxidans (strain DSM 10017 / MPOB)</name>
    <dbReference type="NCBI Taxonomy" id="335543"/>
    <lineage>
        <taxon>Bacteria</taxon>
        <taxon>Pseudomonadati</taxon>
        <taxon>Thermodesulfobacteriota</taxon>
        <taxon>Syntrophobacteria</taxon>
        <taxon>Syntrophobacterales</taxon>
        <taxon>Syntrophobacteraceae</taxon>
        <taxon>Syntrophobacter</taxon>
    </lineage>
</organism>
<dbReference type="PROSITE" id="PS51192">
    <property type="entry name" value="HELICASE_ATP_BIND_1"/>
    <property type="match status" value="1"/>
</dbReference>
<dbReference type="eggNOG" id="COG0537">
    <property type="taxonomic scope" value="Bacteria"/>
</dbReference>
<dbReference type="PROSITE" id="PS51084">
    <property type="entry name" value="HIT_2"/>
    <property type="match status" value="1"/>
</dbReference>
<feature type="binding site" evidence="5">
    <location>
        <position position="99"/>
    </location>
    <ligand>
        <name>substrate</name>
    </ligand>
</feature>
<keyword evidence="2" id="KW-0378">Hydrolase</keyword>
<evidence type="ECO:0000259" key="7">
    <source>
        <dbReference type="PROSITE" id="PS51084"/>
    </source>
</evidence>
<dbReference type="Pfam" id="PF04851">
    <property type="entry name" value="ResIII"/>
    <property type="match status" value="1"/>
</dbReference>
<dbReference type="GO" id="GO:0005829">
    <property type="term" value="C:cytosol"/>
    <property type="evidence" value="ECO:0007669"/>
    <property type="project" value="TreeGrafter"/>
</dbReference>
<sequence length="1077" mass="120674">MTEKSCPFCSPDDHRVFYEGKLVFALWDGFPVAPGHALLVPKRHVATWFDATPEEREELLAATEVVRDHILSHFEPAGFNLGINIGTAAGQTVFHLHLHVIPRYHGDVEDPTGGVRNVIPAKANYLKRPVVEMDAIAKSAHRGITGPFLDLGRSEHLVSGGDDPLLPHLQTHLDVSERADMAVAFILESGIDLLEEHLQSLLDRGGRVRLLTGDYLGITDPIALSRLLDLCEGATGQFELRVFESRGVSFHPKAYIFYIDTVPGGGVAYVGSSNLSGQALAEGIEWNYRIVPAESHKGFRAVTAAFETLFCHARTRPVDHVWIRQYQESRRPPCINVPPSNQGEVILEEAQRNWGRLPVSVPAEIVPEDAKPSPEPHRIQREALEALARTRAEGNQAGLVVLATGLGKTWLAAFDSVRFGAGKVLFVAHREEILRQALKTFRRIRPFAALGLYNGTEKLPGADVLFASIQTLGRTNHLRSFDRNLFDYVVIDEFHHASARSYQKLIDHFQPAFLLGLTATPERTDGGDLLALCAENLVYRCDLVEGIRDGLLCPFRYFGVPDEVDYSNIPWRSGRFNEEALTRAVATKRRAVNALEQYRSRAGRRTLAFCCSQRHADFMADYFTNQGVRAASVHSGPQTAPRGGTLKRLTDGELDVIFAVDMFNEGVDLPNVDTVMMLRPTESRILWLQQFGRGLRVAEGKDYLRVIDYIGNHRSFLLKPRTLLGLGRGDNELSMALEAVQNGTFDLPPGCEVTYELEAVDVLRALIKMPPAHEALRFWYEDFKENNDRRPTAVEAFHEGYNPRSARKNYGSWFRFLAAMGDLSADERNVLENSRAGDFLDILETTPMSRSFKMLTLMAMLNEGQLPGQIKVERLVEGFAQLALRSATLRTDVGVDLQDRAALRRYLERNPIEAWTGGRGTKRKSFFSYRDGVFGATFTLEDAIRAAFHELAREIIDWRLAEYLQRPSLSNPVTSDILCRVSHASGRPILFLPDRKIHPRIPLGWTEVLVEGEPCEANFVKVAVNVLRRRDSAKNVLSEILRRWFGSDAGRPGTNFQVVFRESDGSLILEPIESERF</sequence>
<dbReference type="SUPFAM" id="SSF54197">
    <property type="entry name" value="HIT-like"/>
    <property type="match status" value="1"/>
</dbReference>
<dbReference type="PRINTS" id="PR00332">
    <property type="entry name" value="HISTRIAD"/>
</dbReference>
<feature type="domain" description="Helicase ATP-binding" evidence="8">
    <location>
        <begin position="389"/>
        <end position="539"/>
    </location>
</feature>
<evidence type="ECO:0000256" key="1">
    <source>
        <dbReference type="ARBA" id="ARBA00022741"/>
    </source>
</evidence>
<protein>
    <submittedName>
        <fullName evidence="10">Type III restriction enzyme, res subunit</fullName>
    </submittedName>
</protein>
<feature type="binding site" evidence="5">
    <location>
        <begin position="90"/>
        <end position="93"/>
    </location>
    <ligand>
        <name>substrate</name>
    </ligand>
</feature>
<dbReference type="InterPro" id="IPR001310">
    <property type="entry name" value="Histidine_triad_HIT"/>
</dbReference>
<dbReference type="REBASE" id="80673">
    <property type="entry name" value="SfuMORF1438P"/>
</dbReference>
<evidence type="ECO:0000259" key="9">
    <source>
        <dbReference type="PROSITE" id="PS51194"/>
    </source>
</evidence>
<dbReference type="InterPro" id="IPR039383">
    <property type="entry name" value="FHIT"/>
</dbReference>
<dbReference type="PANTHER" id="PTHR47396">
    <property type="entry name" value="TYPE I RESTRICTION ENZYME ECOKI R PROTEIN"/>
    <property type="match status" value="1"/>
</dbReference>
<dbReference type="InterPro" id="IPR006935">
    <property type="entry name" value="Helicase/UvrB_N"/>
</dbReference>
<proteinExistence type="predicted"/>
<dbReference type="PROSITE" id="PS51194">
    <property type="entry name" value="HELICASE_CTER"/>
    <property type="match status" value="1"/>
</dbReference>
<dbReference type="InterPro" id="IPR050742">
    <property type="entry name" value="Helicase_Restrict-Modif_Enz"/>
</dbReference>
<dbReference type="SUPFAM" id="SSF52540">
    <property type="entry name" value="P-loop containing nucleoside triphosphate hydrolases"/>
    <property type="match status" value="1"/>
</dbReference>
<dbReference type="RefSeq" id="WP_011698300.1">
    <property type="nucleotide sequence ID" value="NC_008554.1"/>
</dbReference>
<dbReference type="OrthoDB" id="9804086at2"/>
<dbReference type="PROSITE" id="PS00892">
    <property type="entry name" value="HIT_1"/>
    <property type="match status" value="1"/>
</dbReference>
<dbReference type="Pfam" id="PF00271">
    <property type="entry name" value="Helicase_C"/>
    <property type="match status" value="1"/>
</dbReference>
<dbReference type="InterPro" id="IPR001650">
    <property type="entry name" value="Helicase_C-like"/>
</dbReference>
<evidence type="ECO:0000313" key="10">
    <source>
        <dbReference type="EMBL" id="ABK17129.1"/>
    </source>
</evidence>
<feature type="short sequence motif" description="Histidine triad motif" evidence="4 6">
    <location>
        <begin position="95"/>
        <end position="99"/>
    </location>
</feature>
<dbReference type="STRING" id="335543.Sfum_1438"/>
<evidence type="ECO:0000259" key="8">
    <source>
        <dbReference type="PROSITE" id="PS51192"/>
    </source>
</evidence>
<dbReference type="CDD" id="cd18032">
    <property type="entry name" value="DEXHc_RE_I_III_res"/>
    <property type="match status" value="1"/>
</dbReference>
<dbReference type="eggNOG" id="COG1061">
    <property type="taxonomic scope" value="Bacteria"/>
</dbReference>
<dbReference type="GO" id="GO:0016787">
    <property type="term" value="F:hydrolase activity"/>
    <property type="evidence" value="ECO:0007669"/>
    <property type="project" value="UniProtKB-KW"/>
</dbReference>
<dbReference type="InterPro" id="IPR027417">
    <property type="entry name" value="P-loop_NTPase"/>
</dbReference>
<feature type="active site" description="Tele-AMP-histidine intermediate" evidence="3">
    <location>
        <position position="97"/>
    </location>
</feature>
<dbReference type="CDD" id="cd09205">
    <property type="entry name" value="PLDc_N_DEXD_b3"/>
    <property type="match status" value="1"/>
</dbReference>
<dbReference type="InterPro" id="IPR036265">
    <property type="entry name" value="HIT-like_sf"/>
</dbReference>
<evidence type="ECO:0000256" key="6">
    <source>
        <dbReference type="PROSITE-ProRule" id="PRU00464"/>
    </source>
</evidence>
<dbReference type="GO" id="GO:0005524">
    <property type="term" value="F:ATP binding"/>
    <property type="evidence" value="ECO:0007669"/>
    <property type="project" value="InterPro"/>
</dbReference>
<dbReference type="KEGG" id="sfu:Sfum_1438"/>
<dbReference type="eggNOG" id="COG3886">
    <property type="taxonomic scope" value="Bacteria"/>
</dbReference>
<dbReference type="InterPro" id="IPR014001">
    <property type="entry name" value="Helicase_ATP-bd"/>
</dbReference>
<dbReference type="HOGENOM" id="CLU_005588_0_0_7"/>
<dbReference type="Gene3D" id="3.30.870.10">
    <property type="entry name" value="Endonuclease Chain A"/>
    <property type="match status" value="1"/>
</dbReference>
<dbReference type="GO" id="GO:0003677">
    <property type="term" value="F:DNA binding"/>
    <property type="evidence" value="ECO:0007669"/>
    <property type="project" value="InterPro"/>
</dbReference>
<accession>A0LI77</accession>
<dbReference type="PANTHER" id="PTHR47396:SF1">
    <property type="entry name" value="ATP-DEPENDENT HELICASE IRC3-RELATED"/>
    <property type="match status" value="1"/>
</dbReference>
<dbReference type="CDD" id="cd18799">
    <property type="entry name" value="SF2_C_EcoAI-like"/>
    <property type="match status" value="1"/>
</dbReference>
<dbReference type="Gene3D" id="3.40.50.300">
    <property type="entry name" value="P-loop containing nucleotide triphosphate hydrolases"/>
    <property type="match status" value="2"/>
</dbReference>
<feature type="domain" description="Helicase C-terminal" evidence="9">
    <location>
        <begin position="594"/>
        <end position="741"/>
    </location>
</feature>
<dbReference type="CDD" id="cd01275">
    <property type="entry name" value="FHIT"/>
    <property type="match status" value="1"/>
</dbReference>
<evidence type="ECO:0000256" key="3">
    <source>
        <dbReference type="PIRSR" id="PIRSR601310-1"/>
    </source>
</evidence>
<keyword evidence="1" id="KW-0547">Nucleotide-binding</keyword>
<dbReference type="InterPro" id="IPR011146">
    <property type="entry name" value="HIT-like"/>
</dbReference>
<dbReference type="AlphaFoldDB" id="A0LI77"/>
<dbReference type="SMART" id="SM00490">
    <property type="entry name" value="HELICc"/>
    <property type="match status" value="1"/>
</dbReference>
<name>A0LI77_SYNFM</name>
<dbReference type="InParanoid" id="A0LI77"/>
<gene>
    <name evidence="10" type="ordered locus">Sfum_1438</name>
</gene>
<dbReference type="Gene3D" id="3.30.428.10">
    <property type="entry name" value="HIT-like"/>
    <property type="match status" value="1"/>
</dbReference>
<evidence type="ECO:0000256" key="2">
    <source>
        <dbReference type="ARBA" id="ARBA00022801"/>
    </source>
</evidence>
<evidence type="ECO:0000256" key="4">
    <source>
        <dbReference type="PIRSR" id="PIRSR601310-3"/>
    </source>
</evidence>
<dbReference type="eggNOG" id="COG0342">
    <property type="taxonomic scope" value="Bacteria"/>
</dbReference>